<sequence length="530" mass="55462">MSHSYQGPGRAPMFATDAMCATSHPFAARAALEILGEGGNAVDAAVAGALVLGFCEPAMTGLGGDVFALIHDPSTGKSRALNGSGRAPAALHAENLRAQGLASVSPDSIHSVTVPGAIDAFDRLIGEDGRLDLATVLAPAIHYAESGVPVHRRTAIDAETFHGRLKGAGKTHFLNAGQPYREGELFASKAQADALRLIAQDGAKAFYEGPIMEDILATLRAEGGLHTAEDFAATQATPVTPIRRAYHGHDLVELPPNGQGATALLIAALLEKFDIAALDPNGAERVHLEAEATRLAYAARNRFVGDPGDGTLDLDGMLSEQAVDALASQIDPKRAGTILQPRAEAMHKDTVYITVVDRDGLCVSLIYSVFWPYGSGWASERYGVALQNRGAGFTLDEGHVNELAGGKRPLHTLLPGLIEVPGHYAMPFGVMGGPYQATGHAHLLSNLVDFGMDIQAAIDAPRSFLDIATGKLELESTFSETVAAKLEEMGHTLTRAAVGMGGAQAIRRDVNTGLLTGGSDPRKDGIALGA</sequence>
<keyword evidence="2" id="KW-1185">Reference proteome</keyword>
<gene>
    <name evidence="1" type="ORF">M8744_01265</name>
</gene>
<organism evidence="1 2">
    <name type="scientific">Lutimaribacter degradans</name>
    <dbReference type="NCBI Taxonomy" id="2945989"/>
    <lineage>
        <taxon>Bacteria</taxon>
        <taxon>Pseudomonadati</taxon>
        <taxon>Pseudomonadota</taxon>
        <taxon>Alphaproteobacteria</taxon>
        <taxon>Rhodobacterales</taxon>
        <taxon>Roseobacteraceae</taxon>
        <taxon>Lutimaribacter</taxon>
    </lineage>
</organism>
<name>A0ACC5ZR63_9RHOB</name>
<evidence type="ECO:0000313" key="1">
    <source>
        <dbReference type="EMBL" id="MCM2560762.1"/>
    </source>
</evidence>
<dbReference type="EMBL" id="JAMQGO010000001">
    <property type="protein sequence ID" value="MCM2560762.1"/>
    <property type="molecule type" value="Genomic_DNA"/>
</dbReference>
<comment type="caution">
    <text evidence="1">The sequence shown here is derived from an EMBL/GenBank/DDBJ whole genome shotgun (WGS) entry which is preliminary data.</text>
</comment>
<accession>A0ACC5ZR63</accession>
<protein>
    <submittedName>
        <fullName evidence="1">Gamma-glutamyltransferase family protein</fullName>
    </submittedName>
</protein>
<reference evidence="1" key="1">
    <citation type="submission" date="2022-06" db="EMBL/GenBank/DDBJ databases">
        <title>Lutimaribacter sp. EGI FJ00013, a novel bacterium isolated from a salt lake sediment enrichment.</title>
        <authorList>
            <person name="Gao L."/>
            <person name="Fang B.-Z."/>
            <person name="Li W.-J."/>
        </authorList>
    </citation>
    <scope>NUCLEOTIDE SEQUENCE</scope>
    <source>
        <strain evidence="1">EGI FJ00013</strain>
    </source>
</reference>
<dbReference type="Proteomes" id="UP001203036">
    <property type="component" value="Unassembled WGS sequence"/>
</dbReference>
<evidence type="ECO:0000313" key="2">
    <source>
        <dbReference type="Proteomes" id="UP001203036"/>
    </source>
</evidence>
<proteinExistence type="predicted"/>